<protein>
    <recommendedName>
        <fullName evidence="2">Heparan-alpha-glucosaminide N-acetyltransferase catalytic domain-containing protein</fullName>
    </recommendedName>
</protein>
<keyword evidence="1" id="KW-1133">Transmembrane helix</keyword>
<gene>
    <name evidence="3" type="ORF">S12H4_22865</name>
</gene>
<feature type="non-terminal residue" evidence="3">
    <location>
        <position position="1"/>
    </location>
</feature>
<evidence type="ECO:0000313" key="3">
    <source>
        <dbReference type="EMBL" id="GAI79371.1"/>
    </source>
</evidence>
<keyword evidence="1" id="KW-0812">Transmembrane</keyword>
<proteinExistence type="predicted"/>
<keyword evidence="1" id="KW-0472">Membrane</keyword>
<feature type="transmembrane region" description="Helical" evidence="1">
    <location>
        <begin position="7"/>
        <end position="29"/>
    </location>
</feature>
<accession>X1SJM9</accession>
<comment type="caution">
    <text evidence="3">The sequence shown here is derived from an EMBL/GenBank/DDBJ whole genome shotgun (WGS) entry which is preliminary data.</text>
</comment>
<evidence type="ECO:0000259" key="2">
    <source>
        <dbReference type="Pfam" id="PF07786"/>
    </source>
</evidence>
<evidence type="ECO:0000256" key="1">
    <source>
        <dbReference type="SAM" id="Phobius"/>
    </source>
</evidence>
<feature type="domain" description="Heparan-alpha-glucosaminide N-acetyltransferase catalytic" evidence="2">
    <location>
        <begin position="2"/>
        <end position="74"/>
    </location>
</feature>
<reference evidence="3" key="1">
    <citation type="journal article" date="2014" name="Front. Microbiol.">
        <title>High frequency of phylogenetically diverse reductive dehalogenase-homologous genes in deep subseafloor sedimentary metagenomes.</title>
        <authorList>
            <person name="Kawai M."/>
            <person name="Futagami T."/>
            <person name="Toyoda A."/>
            <person name="Takaki Y."/>
            <person name="Nishi S."/>
            <person name="Hori S."/>
            <person name="Arai W."/>
            <person name="Tsubouchi T."/>
            <person name="Morono Y."/>
            <person name="Uchiyama I."/>
            <person name="Ito T."/>
            <person name="Fujiyama A."/>
            <person name="Inagaki F."/>
            <person name="Takami H."/>
        </authorList>
    </citation>
    <scope>NUCLEOTIDE SEQUENCE</scope>
    <source>
        <strain evidence="3">Expedition CK06-06</strain>
    </source>
</reference>
<dbReference type="AlphaFoldDB" id="X1SJM9"/>
<dbReference type="EMBL" id="BARW01012010">
    <property type="protein sequence ID" value="GAI79371.1"/>
    <property type="molecule type" value="Genomic_DNA"/>
</dbReference>
<sequence length="77" mass="9208">IIILIGLLFIFLGTYLKGFVFNFYWLVWLGFRPIQFYTVDYFPLLPWFGVVLMGIFFGNLLYPDYSRKFQLSNLSSF</sequence>
<organism evidence="3">
    <name type="scientific">marine sediment metagenome</name>
    <dbReference type="NCBI Taxonomy" id="412755"/>
    <lineage>
        <taxon>unclassified sequences</taxon>
        <taxon>metagenomes</taxon>
        <taxon>ecological metagenomes</taxon>
    </lineage>
</organism>
<feature type="transmembrane region" description="Helical" evidence="1">
    <location>
        <begin position="41"/>
        <end position="62"/>
    </location>
</feature>
<name>X1SJM9_9ZZZZ</name>
<dbReference type="Pfam" id="PF07786">
    <property type="entry name" value="HGSNAT_cat"/>
    <property type="match status" value="1"/>
</dbReference>
<dbReference type="InterPro" id="IPR012429">
    <property type="entry name" value="HGSNAT_cat"/>
</dbReference>